<dbReference type="RefSeq" id="WP_229856417.1">
    <property type="nucleotide sequence ID" value="NZ_BMUO01000003.1"/>
</dbReference>
<dbReference type="InterPro" id="IPR042001">
    <property type="entry name" value="Sortase_F"/>
</dbReference>
<keyword evidence="3" id="KW-0732">Signal</keyword>
<protein>
    <submittedName>
        <fullName evidence="4">Class F sortase</fullName>
    </submittedName>
</protein>
<reference evidence="4 5" key="1">
    <citation type="submission" date="2024-01" db="EMBL/GenBank/DDBJ databases">
        <title>Genome analysis.</title>
        <authorList>
            <person name="Zhang K."/>
        </authorList>
    </citation>
    <scope>NUCLEOTIDE SEQUENCE [LARGE SCALE GENOMIC DNA]</scope>
    <source>
        <strain evidence="4 5">CGMCC 4.1753</strain>
    </source>
</reference>
<comment type="caution">
    <text evidence="4">The sequence shown here is derived from an EMBL/GenBank/DDBJ whole genome shotgun (WGS) entry which is preliminary data.</text>
</comment>
<gene>
    <name evidence="4" type="ORF">RFN57_29820</name>
</gene>
<evidence type="ECO:0000256" key="3">
    <source>
        <dbReference type="SAM" id="SignalP"/>
    </source>
</evidence>
<dbReference type="SUPFAM" id="SSF63817">
    <property type="entry name" value="Sortase"/>
    <property type="match status" value="1"/>
</dbReference>
<dbReference type="Gene3D" id="2.40.260.10">
    <property type="entry name" value="Sortase"/>
    <property type="match status" value="1"/>
</dbReference>
<feature type="chain" id="PRO_5045136871" evidence="3">
    <location>
        <begin position="20"/>
        <end position="217"/>
    </location>
</feature>
<accession>A0ABU6M4Z4</accession>
<sequence>MADGRRRLTGPMVAAAALAAVLGFPATPSQPAAHPPEAATAPSARGSAAAPEATPGTGQDPPPRRVLVPRAGLDAEVGPVGVTDRGDMAVPDDPSVAGWYRYGPAPGSARGSAVLVGHVDSETGDLGEFLALYDVRRGDRVEVRRAGGGPVHYRVVSRVTVPKDELPPSAFRRSGAPVLTLITCAPPYDPERGGYVSNLVVTAEPVESRPAGNGRAK</sequence>
<dbReference type="InterPro" id="IPR023365">
    <property type="entry name" value="Sortase_dom-sf"/>
</dbReference>
<feature type="region of interest" description="Disordered" evidence="2">
    <location>
        <begin position="26"/>
        <end position="67"/>
    </location>
</feature>
<feature type="signal peptide" evidence="3">
    <location>
        <begin position="1"/>
        <end position="19"/>
    </location>
</feature>
<dbReference type="EMBL" id="JAYXNZ010000002">
    <property type="protein sequence ID" value="MEC7056453.1"/>
    <property type="molecule type" value="Genomic_DNA"/>
</dbReference>
<dbReference type="Proteomes" id="UP001353952">
    <property type="component" value="Unassembled WGS sequence"/>
</dbReference>
<proteinExistence type="predicted"/>
<evidence type="ECO:0000313" key="5">
    <source>
        <dbReference type="Proteomes" id="UP001353952"/>
    </source>
</evidence>
<organism evidence="4 5">
    <name type="scientific">Streptomyces violaceochromogenes</name>
    <dbReference type="NCBI Taxonomy" id="67377"/>
    <lineage>
        <taxon>Bacteria</taxon>
        <taxon>Bacillati</taxon>
        <taxon>Actinomycetota</taxon>
        <taxon>Actinomycetes</taxon>
        <taxon>Kitasatosporales</taxon>
        <taxon>Streptomycetaceae</taxon>
        <taxon>Streptomyces</taxon>
    </lineage>
</organism>
<dbReference type="CDD" id="cd05829">
    <property type="entry name" value="Sortase_F"/>
    <property type="match status" value="1"/>
</dbReference>
<feature type="compositionally biased region" description="Low complexity" evidence="2">
    <location>
        <begin position="31"/>
        <end position="54"/>
    </location>
</feature>
<evidence type="ECO:0000256" key="2">
    <source>
        <dbReference type="SAM" id="MobiDB-lite"/>
    </source>
</evidence>
<evidence type="ECO:0000313" key="4">
    <source>
        <dbReference type="EMBL" id="MEC7056453.1"/>
    </source>
</evidence>
<evidence type="ECO:0000256" key="1">
    <source>
        <dbReference type="ARBA" id="ARBA00022801"/>
    </source>
</evidence>
<keyword evidence="1" id="KW-0378">Hydrolase</keyword>
<dbReference type="InterPro" id="IPR006311">
    <property type="entry name" value="TAT_signal"/>
</dbReference>
<dbReference type="PROSITE" id="PS51318">
    <property type="entry name" value="TAT"/>
    <property type="match status" value="1"/>
</dbReference>
<keyword evidence="5" id="KW-1185">Reference proteome</keyword>
<dbReference type="InterPro" id="IPR005754">
    <property type="entry name" value="Sortase"/>
</dbReference>
<name>A0ABU6M4Z4_9ACTN</name>
<dbReference type="Pfam" id="PF04203">
    <property type="entry name" value="Sortase"/>
    <property type="match status" value="1"/>
</dbReference>